<keyword evidence="2" id="KW-1185">Reference proteome</keyword>
<sequence length="97" mass="10643">MSCEPVAEDRVFFRDAEPYAVVDSLDAMRGPPDGTIRLPHWVLWTLGREINHDGPGGRCTCSEVFDRLLSHSTVGNADTRRRVAGGEFPPATCLDAT</sequence>
<dbReference type="Proteomes" id="UP001501490">
    <property type="component" value="Unassembled WGS sequence"/>
</dbReference>
<comment type="caution">
    <text evidence="1">The sequence shown here is derived from an EMBL/GenBank/DDBJ whole genome shotgun (WGS) entry which is preliminary data.</text>
</comment>
<protein>
    <submittedName>
        <fullName evidence="1">Uncharacterized protein</fullName>
    </submittedName>
</protein>
<dbReference type="EMBL" id="BAABAB010000057">
    <property type="protein sequence ID" value="GAA3643776.1"/>
    <property type="molecule type" value="Genomic_DNA"/>
</dbReference>
<evidence type="ECO:0000313" key="2">
    <source>
        <dbReference type="Proteomes" id="UP001501490"/>
    </source>
</evidence>
<evidence type="ECO:0000313" key="1">
    <source>
        <dbReference type="EMBL" id="GAA3643776.1"/>
    </source>
</evidence>
<gene>
    <name evidence="1" type="ORF">GCM10022236_53020</name>
</gene>
<name>A0ABP7AYP0_9ACTN</name>
<organism evidence="1 2">
    <name type="scientific">Microlunatus ginsengisoli</name>
    <dbReference type="NCBI Taxonomy" id="363863"/>
    <lineage>
        <taxon>Bacteria</taxon>
        <taxon>Bacillati</taxon>
        <taxon>Actinomycetota</taxon>
        <taxon>Actinomycetes</taxon>
        <taxon>Propionibacteriales</taxon>
        <taxon>Propionibacteriaceae</taxon>
        <taxon>Microlunatus</taxon>
    </lineage>
</organism>
<accession>A0ABP7AYP0</accession>
<proteinExistence type="predicted"/>
<reference evidence="2" key="1">
    <citation type="journal article" date="2019" name="Int. J. Syst. Evol. Microbiol.">
        <title>The Global Catalogue of Microorganisms (GCM) 10K type strain sequencing project: providing services to taxonomists for standard genome sequencing and annotation.</title>
        <authorList>
            <consortium name="The Broad Institute Genomics Platform"/>
            <consortium name="The Broad Institute Genome Sequencing Center for Infectious Disease"/>
            <person name="Wu L."/>
            <person name="Ma J."/>
        </authorList>
    </citation>
    <scope>NUCLEOTIDE SEQUENCE [LARGE SCALE GENOMIC DNA]</scope>
    <source>
        <strain evidence="2">JCM 16929</strain>
    </source>
</reference>